<sequence>MLDHFSKAETTETTMEVFKAIAQNQPVLTDAQLDQYFSAEDAAYLRSQLKQGENGYEFADWVNSLYNQ</sequence>
<dbReference type="Gene3D" id="1.10.238.10">
    <property type="entry name" value="EF-hand"/>
    <property type="match status" value="1"/>
</dbReference>
<accession>A2DKH5</accession>
<reference evidence="1" key="2">
    <citation type="journal article" date="2007" name="Science">
        <title>Draft genome sequence of the sexually transmitted pathogen Trichomonas vaginalis.</title>
        <authorList>
            <person name="Carlton J.M."/>
            <person name="Hirt R.P."/>
            <person name="Silva J.C."/>
            <person name="Delcher A.L."/>
            <person name="Schatz M."/>
            <person name="Zhao Q."/>
            <person name="Wortman J.R."/>
            <person name="Bidwell S.L."/>
            <person name="Alsmark U.C.M."/>
            <person name="Besteiro S."/>
            <person name="Sicheritz-Ponten T."/>
            <person name="Noel C.J."/>
            <person name="Dacks J.B."/>
            <person name="Foster P.G."/>
            <person name="Simillion C."/>
            <person name="Van de Peer Y."/>
            <person name="Miranda-Saavedra D."/>
            <person name="Barton G.J."/>
            <person name="Westrop G.D."/>
            <person name="Mueller S."/>
            <person name="Dessi D."/>
            <person name="Fiori P.L."/>
            <person name="Ren Q."/>
            <person name="Paulsen I."/>
            <person name="Zhang H."/>
            <person name="Bastida-Corcuera F.D."/>
            <person name="Simoes-Barbosa A."/>
            <person name="Brown M.T."/>
            <person name="Hayes R.D."/>
            <person name="Mukherjee M."/>
            <person name="Okumura C.Y."/>
            <person name="Schneider R."/>
            <person name="Smith A.J."/>
            <person name="Vanacova S."/>
            <person name="Villalvazo M."/>
            <person name="Haas B.J."/>
            <person name="Pertea M."/>
            <person name="Feldblyum T.V."/>
            <person name="Utterback T.R."/>
            <person name="Shu C.L."/>
            <person name="Osoegawa K."/>
            <person name="de Jong P.J."/>
            <person name="Hrdy I."/>
            <person name="Horvathova L."/>
            <person name="Zubacova Z."/>
            <person name="Dolezal P."/>
            <person name="Malik S.B."/>
            <person name="Logsdon J.M. Jr."/>
            <person name="Henze K."/>
            <person name="Gupta A."/>
            <person name="Wang C.C."/>
            <person name="Dunne R.L."/>
            <person name="Upcroft J.A."/>
            <person name="Upcroft P."/>
            <person name="White O."/>
            <person name="Salzberg S.L."/>
            <person name="Tang P."/>
            <person name="Chiu C.-H."/>
            <person name="Lee Y.-S."/>
            <person name="Embley T.M."/>
            <person name="Coombs G.H."/>
            <person name="Mottram J.C."/>
            <person name="Tachezy J."/>
            <person name="Fraser-Liggett C.M."/>
            <person name="Johnson P.J."/>
        </authorList>
    </citation>
    <scope>NUCLEOTIDE SEQUENCE [LARGE SCALE GENOMIC DNA]</scope>
    <source>
        <strain evidence="1">G3</strain>
    </source>
</reference>
<name>A2DKH5_TRIV3</name>
<dbReference type="SMR" id="A2DKH5"/>
<dbReference type="VEuPathDB" id="TrichDB:TVAG_190470"/>
<organism evidence="1 2">
    <name type="scientific">Trichomonas vaginalis (strain ATCC PRA-98 / G3)</name>
    <dbReference type="NCBI Taxonomy" id="412133"/>
    <lineage>
        <taxon>Eukaryota</taxon>
        <taxon>Metamonada</taxon>
        <taxon>Parabasalia</taxon>
        <taxon>Trichomonadida</taxon>
        <taxon>Trichomonadidae</taxon>
        <taxon>Trichomonas</taxon>
    </lineage>
</organism>
<dbReference type="OrthoDB" id="10017054at2759"/>
<proteinExistence type="predicted"/>
<protein>
    <submittedName>
        <fullName evidence="1">Alpha-actinin, putative</fullName>
    </submittedName>
</protein>
<evidence type="ECO:0000313" key="1">
    <source>
        <dbReference type="EMBL" id="EAY19152.1"/>
    </source>
</evidence>
<gene>
    <name evidence="1" type="ORF">TVAG_190470</name>
</gene>
<dbReference type="AlphaFoldDB" id="A2DKH5"/>
<dbReference type="SMART" id="SM01184">
    <property type="entry name" value="efhand_Ca_insen"/>
    <property type="match status" value="1"/>
</dbReference>
<dbReference type="RefSeq" id="XP_001580138.1">
    <property type="nucleotide sequence ID" value="XM_001580088.1"/>
</dbReference>
<dbReference type="VEuPathDB" id="TrichDB:TVAGG3_0996760"/>
<keyword evidence="2" id="KW-1185">Reference proteome</keyword>
<dbReference type="EMBL" id="DS113211">
    <property type="protein sequence ID" value="EAY19152.1"/>
    <property type="molecule type" value="Genomic_DNA"/>
</dbReference>
<dbReference type="KEGG" id="tva:5464673"/>
<evidence type="ECO:0000313" key="2">
    <source>
        <dbReference type="Proteomes" id="UP000001542"/>
    </source>
</evidence>
<reference evidence="1" key="1">
    <citation type="submission" date="2006-10" db="EMBL/GenBank/DDBJ databases">
        <authorList>
            <person name="Amadeo P."/>
            <person name="Zhao Q."/>
            <person name="Wortman J."/>
            <person name="Fraser-Liggett C."/>
            <person name="Carlton J."/>
        </authorList>
    </citation>
    <scope>NUCLEOTIDE SEQUENCE</scope>
    <source>
        <strain evidence="1">G3</strain>
    </source>
</reference>
<dbReference type="InParanoid" id="A2DKH5"/>
<dbReference type="Proteomes" id="UP000001542">
    <property type="component" value="Unassembled WGS sequence"/>
</dbReference>